<name>A0A0C2I2V7_9PSED</name>
<keyword evidence="1" id="KW-1133">Transmembrane helix</keyword>
<feature type="transmembrane region" description="Helical" evidence="1">
    <location>
        <begin position="142"/>
        <end position="165"/>
    </location>
</feature>
<keyword evidence="3" id="KW-1185">Reference proteome</keyword>
<protein>
    <recommendedName>
        <fullName evidence="4">DUF2975 domain-containing protein</fullName>
    </recommendedName>
</protein>
<dbReference type="Pfam" id="PF11188">
    <property type="entry name" value="DUF2975"/>
    <property type="match status" value="1"/>
</dbReference>
<evidence type="ECO:0000256" key="1">
    <source>
        <dbReference type="SAM" id="Phobius"/>
    </source>
</evidence>
<feature type="transmembrane region" description="Helical" evidence="1">
    <location>
        <begin position="12"/>
        <end position="35"/>
    </location>
</feature>
<comment type="caution">
    <text evidence="2">The sequence shown here is derived from an EMBL/GenBank/DDBJ whole genome shotgun (WGS) entry which is preliminary data.</text>
</comment>
<keyword evidence="1" id="KW-0812">Transmembrane</keyword>
<dbReference type="STRING" id="226910.UCMB321_5071"/>
<feature type="transmembrane region" description="Helical" evidence="1">
    <location>
        <begin position="114"/>
        <end position="136"/>
    </location>
</feature>
<sequence>MKDDRLIKHSRLLASATLVLLVSMLLLNLACWIFPNLVEHGLDFNLTSLVRDLEVDIAAMPWWQVGGGMLLSSLPLLILTRGLEALRSLFRAYAQGEYFSPEAAGLLGTVGKSVGLWVLSSVLLYPLMSVWITLLLPPGERMLSFGFSPAHLVALFLAAAVMLVARIMGNACQMARESQQFI</sequence>
<organism evidence="2 3">
    <name type="scientific">Pseudomonas batumici</name>
    <dbReference type="NCBI Taxonomy" id="226910"/>
    <lineage>
        <taxon>Bacteria</taxon>
        <taxon>Pseudomonadati</taxon>
        <taxon>Pseudomonadota</taxon>
        <taxon>Gammaproteobacteria</taxon>
        <taxon>Pseudomonadales</taxon>
        <taxon>Pseudomonadaceae</taxon>
        <taxon>Pseudomonas</taxon>
    </lineage>
</organism>
<dbReference type="Proteomes" id="UP000031535">
    <property type="component" value="Unassembled WGS sequence"/>
</dbReference>
<evidence type="ECO:0000313" key="2">
    <source>
        <dbReference type="EMBL" id="KIH81275.1"/>
    </source>
</evidence>
<proteinExistence type="predicted"/>
<reference evidence="2 3" key="1">
    <citation type="submission" date="2015-01" db="EMBL/GenBank/DDBJ databases">
        <title>Complete genome of Pseudomonas batumici UCM B-321 producer of the batumin antibiotic with strong antistaphilococcal and potential anticancer activity.</title>
        <authorList>
            <person name="Klochko V.V."/>
            <person name="Zelena L.B."/>
            <person name="Elena K.A."/>
            <person name="Reva O.N."/>
        </authorList>
    </citation>
    <scope>NUCLEOTIDE SEQUENCE [LARGE SCALE GENOMIC DNA]</scope>
    <source>
        <strain evidence="2 3">UCM B-321</strain>
    </source>
</reference>
<keyword evidence="1" id="KW-0472">Membrane</keyword>
<gene>
    <name evidence="2" type="ORF">UCMB321_5071</name>
</gene>
<accession>A0A0C2I2V7</accession>
<feature type="transmembrane region" description="Helical" evidence="1">
    <location>
        <begin position="62"/>
        <end position="83"/>
    </location>
</feature>
<evidence type="ECO:0008006" key="4">
    <source>
        <dbReference type="Google" id="ProtNLM"/>
    </source>
</evidence>
<dbReference type="PATRIC" id="fig|226910.6.peg.5060"/>
<dbReference type="EMBL" id="JXDG01000064">
    <property type="protein sequence ID" value="KIH81275.1"/>
    <property type="molecule type" value="Genomic_DNA"/>
</dbReference>
<evidence type="ECO:0000313" key="3">
    <source>
        <dbReference type="Proteomes" id="UP000031535"/>
    </source>
</evidence>
<dbReference type="AlphaFoldDB" id="A0A0C2I2V7"/>
<dbReference type="InterPro" id="IPR021354">
    <property type="entry name" value="DUF2975"/>
</dbReference>
<dbReference type="RefSeq" id="WP_040071401.1">
    <property type="nucleotide sequence ID" value="NZ_JXDG01000064.1"/>
</dbReference>
<dbReference type="OrthoDB" id="9014936at2"/>